<evidence type="ECO:0000313" key="11">
    <source>
        <dbReference type="Proteomes" id="UP000256485"/>
    </source>
</evidence>
<dbReference type="Pfam" id="PF01565">
    <property type="entry name" value="FAD_binding_4"/>
    <property type="match status" value="1"/>
</dbReference>
<feature type="binding site" evidence="6">
    <location>
        <begin position="135"/>
        <end position="141"/>
    </location>
    <ligand>
        <name>FAD</name>
        <dbReference type="ChEBI" id="CHEBI:57692"/>
    </ligand>
</feature>
<dbReference type="Gene3D" id="3.30.70.3450">
    <property type="match status" value="1"/>
</dbReference>
<evidence type="ECO:0000256" key="4">
    <source>
        <dbReference type="PIRSR" id="PIRSR625650-1"/>
    </source>
</evidence>
<dbReference type="InterPro" id="IPR025650">
    <property type="entry name" value="Alkyl-DHAP_Synthase"/>
</dbReference>
<evidence type="ECO:0000256" key="7">
    <source>
        <dbReference type="PIRSR" id="PIRSR625650-4"/>
    </source>
</evidence>
<feature type="domain" description="FAD-binding PCMH-type" evidence="9">
    <location>
        <begin position="103"/>
        <end position="284"/>
    </location>
</feature>
<dbReference type="InterPro" id="IPR016169">
    <property type="entry name" value="FAD-bd_PCMH_sub2"/>
</dbReference>
<reference evidence="10 11" key="1">
    <citation type="submission" date="2018-08" db="EMBL/GenBank/DDBJ databases">
        <title>Sequencing the genomes of 1000 actinobacteria strains.</title>
        <authorList>
            <person name="Klenk H.-P."/>
        </authorList>
    </citation>
    <scope>NUCLEOTIDE SEQUENCE [LARGE SCALE GENOMIC DNA]</scope>
    <source>
        <strain evidence="10 11">DSM 22891</strain>
    </source>
</reference>
<dbReference type="OrthoDB" id="9811557at2"/>
<dbReference type="Gene3D" id="3.30.300.330">
    <property type="match status" value="1"/>
</dbReference>
<dbReference type="Pfam" id="PF02913">
    <property type="entry name" value="FAD-oxidase_C"/>
    <property type="match status" value="1"/>
</dbReference>
<comment type="cofactor">
    <cofactor evidence="6">
        <name>FAD</name>
        <dbReference type="ChEBI" id="CHEBI:57692"/>
    </cofactor>
</comment>
<dbReference type="InterPro" id="IPR016166">
    <property type="entry name" value="FAD-bd_PCMH"/>
</dbReference>
<feature type="active site" description="Proton donor/acceptor" evidence="4">
    <location>
        <position position="465"/>
    </location>
</feature>
<dbReference type="RefSeq" id="WP_115849908.1">
    <property type="nucleotide sequence ID" value="NZ_QTUC01000001.1"/>
</dbReference>
<dbReference type="PANTHER" id="PTHR46568">
    <property type="entry name" value="ALKYLDIHYDROXYACETONEPHOSPHATE SYNTHASE, PEROXISOMAL"/>
    <property type="match status" value="1"/>
</dbReference>
<dbReference type="SUPFAM" id="SSF56176">
    <property type="entry name" value="FAD-binding/transporter-associated domain-like"/>
    <property type="match status" value="1"/>
</dbReference>
<gene>
    <name evidence="10" type="ORF">DFJ64_1646</name>
</gene>
<evidence type="ECO:0000256" key="6">
    <source>
        <dbReference type="PIRSR" id="PIRSR625650-3"/>
    </source>
</evidence>
<evidence type="ECO:0000256" key="3">
    <source>
        <dbReference type="ARBA" id="ARBA00022827"/>
    </source>
</evidence>
<comment type="caution">
    <text evidence="10">The sequence shown here is derived from an EMBL/GenBank/DDBJ whole genome shotgun (WGS) entry which is preliminary data.</text>
</comment>
<organism evidence="10 11">
    <name type="scientific">Thermasporomyces composti</name>
    <dbReference type="NCBI Taxonomy" id="696763"/>
    <lineage>
        <taxon>Bacteria</taxon>
        <taxon>Bacillati</taxon>
        <taxon>Actinomycetota</taxon>
        <taxon>Actinomycetes</taxon>
        <taxon>Propionibacteriales</taxon>
        <taxon>Nocardioidaceae</taxon>
        <taxon>Thermasporomyces</taxon>
    </lineage>
</organism>
<dbReference type="Gene3D" id="3.30.465.10">
    <property type="match status" value="1"/>
</dbReference>
<name>A0A3D9VG10_THECX</name>
<accession>A0A3D9VG10</accession>
<feature type="site" description="Important for enzyme activity" evidence="7">
    <location>
        <position position="319"/>
    </location>
</feature>
<evidence type="ECO:0000256" key="1">
    <source>
        <dbReference type="ARBA" id="ARBA00008000"/>
    </source>
</evidence>
<sequence length="551" mass="58517">MDELAHADLGPRPFARWSDPEDDATPVRGVPVWLARRLGDLTPRAPVPISAIPVPPSGLSPDAAAEFRQAVGPAYVETEPEARLAHAGGQSYTDLVRRRFGYDVAVPDAVIRPASHDEVLSVLAVATKRDVAVVPYGGGTSVVGGVEPVDGGHRAVVTLDLSRMDRLVDVDPISRTATFQPGVTGPRAESLLAEHGLTLGHVPQSFPRGTIGGFVATRSAGQASTGYGRIDDMVVALRVATPVGEIRAGTGTPNAAGPDLRALFTGCEGALGVLTEVTLRTRPTPEERHYEMWAFGSFGEGLDTIRGLVQDVDAPDVVRLSDEEESATTLATQGPKGRLAALLARVRGLRTPALCVLGWEDTAEGVRRRRQAAARSLRASGAIPLGARAGEAWRRHRFEGPRQRDILLDAGVLVETLETATTWSRLRDLYDAVSRALRDSLTAAGTPPVVMTHVSHVYPTGASLYFTVLARQLPDAAEALEQWESAKAAANEAIATHKATITHHHAVGRAHAPYLVHEVGELGVTTLAAVKAHLDPRGILNPGVLIQASPR</sequence>
<dbReference type="GO" id="GO:0071949">
    <property type="term" value="F:FAD binding"/>
    <property type="evidence" value="ECO:0007669"/>
    <property type="project" value="InterPro"/>
</dbReference>
<keyword evidence="3 6" id="KW-0274">FAD</keyword>
<dbReference type="InterPro" id="IPR006094">
    <property type="entry name" value="Oxid_FAD_bind_N"/>
</dbReference>
<dbReference type="PROSITE" id="PS51387">
    <property type="entry name" value="FAD_PCMH"/>
    <property type="match status" value="1"/>
</dbReference>
<feature type="binding site" evidence="5">
    <location>
        <position position="404"/>
    </location>
    <ligand>
        <name>substrate</name>
    </ligand>
</feature>
<dbReference type="Gene3D" id="1.10.45.10">
    <property type="entry name" value="Vanillyl-alcohol Oxidase, Chain A, domain 4"/>
    <property type="match status" value="1"/>
</dbReference>
<proteinExistence type="inferred from homology"/>
<dbReference type="AlphaFoldDB" id="A0A3D9VG10"/>
<keyword evidence="11" id="KW-1185">Reference proteome</keyword>
<dbReference type="GO" id="GO:0008610">
    <property type="term" value="P:lipid biosynthetic process"/>
    <property type="evidence" value="ECO:0007669"/>
    <property type="project" value="InterPro"/>
</dbReference>
<dbReference type="InterPro" id="IPR016171">
    <property type="entry name" value="Vanillyl_alc_oxidase_C-sub2"/>
</dbReference>
<dbReference type="InterPro" id="IPR036318">
    <property type="entry name" value="FAD-bd_PCMH-like_sf"/>
</dbReference>
<comment type="similarity">
    <text evidence="1">Belongs to the FAD-binding oxidoreductase/transferase type 4 family.</text>
</comment>
<dbReference type="PANTHER" id="PTHR46568:SF1">
    <property type="entry name" value="ALKYLDIHYDROXYACETONEPHOSPHATE SYNTHASE, PEROXISOMAL"/>
    <property type="match status" value="1"/>
</dbReference>
<dbReference type="GO" id="GO:0008609">
    <property type="term" value="F:alkylglycerone-phosphate synthase activity"/>
    <property type="evidence" value="ECO:0007669"/>
    <property type="project" value="InterPro"/>
</dbReference>
<evidence type="ECO:0000256" key="2">
    <source>
        <dbReference type="ARBA" id="ARBA00022630"/>
    </source>
</evidence>
<evidence type="ECO:0000256" key="8">
    <source>
        <dbReference type="SAM" id="MobiDB-lite"/>
    </source>
</evidence>
<protein>
    <submittedName>
        <fullName evidence="10">Alkyldihydroxyacetonephosphate synthase</fullName>
    </submittedName>
</protein>
<keyword evidence="2" id="KW-0285">Flavoprotein</keyword>
<dbReference type="InterPro" id="IPR016164">
    <property type="entry name" value="FAD-linked_Oxase-like_C"/>
</dbReference>
<evidence type="ECO:0000256" key="5">
    <source>
        <dbReference type="PIRSR" id="PIRSR625650-2"/>
    </source>
</evidence>
<feature type="region of interest" description="Disordered" evidence="8">
    <location>
        <begin position="1"/>
        <end position="23"/>
    </location>
</feature>
<dbReference type="InterPro" id="IPR004113">
    <property type="entry name" value="FAD-bd_oxidored_4_C"/>
</dbReference>
<evidence type="ECO:0000313" key="10">
    <source>
        <dbReference type="EMBL" id="REF36241.1"/>
    </source>
</evidence>
<dbReference type="SUPFAM" id="SSF55103">
    <property type="entry name" value="FAD-linked oxidases, C-terminal domain"/>
    <property type="match status" value="1"/>
</dbReference>
<dbReference type="EMBL" id="QTUC01000001">
    <property type="protein sequence ID" value="REF36241.1"/>
    <property type="molecule type" value="Genomic_DNA"/>
</dbReference>
<evidence type="ECO:0000259" key="9">
    <source>
        <dbReference type="PROSITE" id="PS51387"/>
    </source>
</evidence>
<dbReference type="Proteomes" id="UP000256485">
    <property type="component" value="Unassembled WGS sequence"/>
</dbReference>